<dbReference type="InterPro" id="IPR036388">
    <property type="entry name" value="WH-like_DNA-bd_sf"/>
</dbReference>
<dbReference type="InterPro" id="IPR052362">
    <property type="entry name" value="HTH-GbsR_regulator"/>
</dbReference>
<evidence type="ECO:0000256" key="2">
    <source>
        <dbReference type="ARBA" id="ARBA00023125"/>
    </source>
</evidence>
<evidence type="ECO:0000256" key="3">
    <source>
        <dbReference type="ARBA" id="ARBA00023163"/>
    </source>
</evidence>
<sequence>MHVTFDDELAFADEVGRHFARQNGLPPITGRVAGWLLICDPPQQSIAELSEALRASRSAVSGAVSALEEWSWVQRSRAAGERMDRVSLHPAIWLRMTDKSTEYASLRALARHGLAVLGDAPAARRARLLETAAFADFLLERMPALAAEWRAHRDVLRASGELPGDPGARPS</sequence>
<keyword evidence="2" id="KW-0238">DNA-binding</keyword>
<evidence type="ECO:0000313" key="5">
    <source>
        <dbReference type="Proteomes" id="UP000611554"/>
    </source>
</evidence>
<dbReference type="Proteomes" id="UP000611554">
    <property type="component" value="Unassembled WGS sequence"/>
</dbReference>
<dbReference type="Gene3D" id="1.10.10.10">
    <property type="entry name" value="Winged helix-like DNA-binding domain superfamily/Winged helix DNA-binding domain"/>
    <property type="match status" value="1"/>
</dbReference>
<keyword evidence="1" id="KW-0805">Transcription regulation</keyword>
<name>A0ABQ2QPW4_9ACTN</name>
<dbReference type="PANTHER" id="PTHR38465">
    <property type="entry name" value="HTH-TYPE TRANSCRIPTIONAL REGULATOR MJ1563-RELATED"/>
    <property type="match status" value="1"/>
</dbReference>
<keyword evidence="5" id="KW-1185">Reference proteome</keyword>
<keyword evidence="3" id="KW-0804">Transcription</keyword>
<dbReference type="SUPFAM" id="SSF46785">
    <property type="entry name" value="Winged helix' DNA-binding domain"/>
    <property type="match status" value="1"/>
</dbReference>
<comment type="caution">
    <text evidence="4">The sequence shown here is derived from an EMBL/GenBank/DDBJ whole genome shotgun (WGS) entry which is preliminary data.</text>
</comment>
<accession>A0ABQ2QPW4</accession>
<organism evidence="4 5">
    <name type="scientific">Streptosporangium pseudovulgare</name>
    <dbReference type="NCBI Taxonomy" id="35765"/>
    <lineage>
        <taxon>Bacteria</taxon>
        <taxon>Bacillati</taxon>
        <taxon>Actinomycetota</taxon>
        <taxon>Actinomycetes</taxon>
        <taxon>Streptosporangiales</taxon>
        <taxon>Streptosporangiaceae</taxon>
        <taxon>Streptosporangium</taxon>
    </lineage>
</organism>
<gene>
    <name evidence="4" type="ORF">GCM10010140_20120</name>
</gene>
<protein>
    <recommendedName>
        <fullName evidence="6">MarR family transcriptional regulator</fullName>
    </recommendedName>
</protein>
<evidence type="ECO:0008006" key="6">
    <source>
        <dbReference type="Google" id="ProtNLM"/>
    </source>
</evidence>
<evidence type="ECO:0000313" key="4">
    <source>
        <dbReference type="EMBL" id="GGP90401.1"/>
    </source>
</evidence>
<dbReference type="EMBL" id="BMQJ01000004">
    <property type="protein sequence ID" value="GGP90401.1"/>
    <property type="molecule type" value="Genomic_DNA"/>
</dbReference>
<proteinExistence type="predicted"/>
<dbReference type="PANTHER" id="PTHR38465:SF2">
    <property type="entry name" value="HTH-TYPE TRANSCRIPTIONAL REGULATOR MMPR5"/>
    <property type="match status" value="1"/>
</dbReference>
<dbReference type="InterPro" id="IPR036390">
    <property type="entry name" value="WH_DNA-bd_sf"/>
</dbReference>
<reference evidence="5" key="1">
    <citation type="journal article" date="2019" name="Int. J. Syst. Evol. Microbiol.">
        <title>The Global Catalogue of Microorganisms (GCM) 10K type strain sequencing project: providing services to taxonomists for standard genome sequencing and annotation.</title>
        <authorList>
            <consortium name="The Broad Institute Genomics Platform"/>
            <consortium name="The Broad Institute Genome Sequencing Center for Infectious Disease"/>
            <person name="Wu L."/>
            <person name="Ma J."/>
        </authorList>
    </citation>
    <scope>NUCLEOTIDE SEQUENCE [LARGE SCALE GENOMIC DNA]</scope>
    <source>
        <strain evidence="5">JCM 3115</strain>
    </source>
</reference>
<dbReference type="Gene3D" id="1.10.287.160">
    <property type="entry name" value="HR1 repeat"/>
    <property type="match status" value="1"/>
</dbReference>
<evidence type="ECO:0000256" key="1">
    <source>
        <dbReference type="ARBA" id="ARBA00023015"/>
    </source>
</evidence>